<dbReference type="InterPro" id="IPR035909">
    <property type="entry name" value="CheB_C"/>
</dbReference>
<feature type="active site" evidence="6 7">
    <location>
        <position position="252"/>
    </location>
</feature>
<dbReference type="KEGG" id="mmaa:FR932_01995"/>
<evidence type="ECO:0000256" key="4">
    <source>
        <dbReference type="ARBA" id="ARBA00022801"/>
    </source>
</evidence>
<dbReference type="HAMAP" id="MF_00099">
    <property type="entry name" value="CheB_chemtxs"/>
    <property type="match status" value="1"/>
</dbReference>
<dbReference type="InterPro" id="IPR000673">
    <property type="entry name" value="Sig_transdc_resp-reg_Me-estase"/>
</dbReference>
<comment type="PTM">
    <text evidence="6">Phosphorylated by CheA. Phosphorylation of the N-terminal regulatory domain activates the methylesterase activity.</text>
</comment>
<dbReference type="GO" id="GO:0008984">
    <property type="term" value="F:protein-glutamate methylesterase activity"/>
    <property type="evidence" value="ECO:0007669"/>
    <property type="project" value="UniProtKB-UniRule"/>
</dbReference>
<evidence type="ECO:0000256" key="2">
    <source>
        <dbReference type="ARBA" id="ARBA00022500"/>
    </source>
</evidence>
<proteinExistence type="inferred from homology"/>
<dbReference type="PROSITE" id="PS50110">
    <property type="entry name" value="RESPONSE_REGULATORY"/>
    <property type="match status" value="1"/>
</dbReference>
<evidence type="ECO:0000256" key="7">
    <source>
        <dbReference type="PROSITE-ProRule" id="PRU00050"/>
    </source>
</evidence>
<feature type="modified residue" description="4-aspartylphosphate" evidence="6 8">
    <location>
        <position position="55"/>
    </location>
</feature>
<comment type="similarity">
    <text evidence="6">Belongs to the CheB family.</text>
</comment>
<dbReference type="PANTHER" id="PTHR42872">
    <property type="entry name" value="PROTEIN-GLUTAMATE METHYLESTERASE/PROTEIN-GLUTAMINE GLUTAMINASE"/>
    <property type="match status" value="1"/>
</dbReference>
<dbReference type="SUPFAM" id="SSF52172">
    <property type="entry name" value="CheY-like"/>
    <property type="match status" value="1"/>
</dbReference>
<dbReference type="Pfam" id="PF00072">
    <property type="entry name" value="Response_reg"/>
    <property type="match status" value="1"/>
</dbReference>
<dbReference type="EMBL" id="CP044399">
    <property type="protein sequence ID" value="QFI36684.1"/>
    <property type="molecule type" value="Genomic_DNA"/>
</dbReference>
<dbReference type="Pfam" id="PF01339">
    <property type="entry name" value="CheB_methylest"/>
    <property type="match status" value="1"/>
</dbReference>
<evidence type="ECO:0000259" key="11">
    <source>
        <dbReference type="PROSITE" id="PS50122"/>
    </source>
</evidence>
<evidence type="ECO:0000313" key="13">
    <source>
        <dbReference type="Proteomes" id="UP000327424"/>
    </source>
</evidence>
<keyword evidence="3 6" id="KW-0597">Phosphoprotein</keyword>
<dbReference type="NCBIfam" id="NF001965">
    <property type="entry name" value="PRK00742.1"/>
    <property type="match status" value="1"/>
</dbReference>
<sequence>MKIKVLVVDDSSFFRRRVSEIINADPEMEVIDTAINGEEAITKAKSLRPDVITMDIEMPVLDGISAVKVIMKENPTPILMFSSLTHQGAKSTLEALEAGAANFLPKKFEDIAKDKAEAVKLLQQNIKEISKRRSVLRTPRSMNTTSTTTNAALIRNTAPTVSSTRNNTIDNSTANKSVITQSAANYSATDNRINKPAITRHSSDTNRLTPLDSRHSHHADNSLSEARVLPTASRLVKRASGKKYALLAIGSSTGGPVALQNVLTPLRQDFPLPILLIQHMPATFTSAFAARLNTLCQITVKEAQHGDRLQPGVAYLAPGGKQVLVENKAGGLTLKVMESPEGINYKPSVDITFGSAAKSYRDKVLAIVLTGMGADGREGAKLLKQHGSTIWAQDAQSCVVYGMPQAIVNAGLADEQINLLQIAERINIEVGCR</sequence>
<feature type="active site" evidence="6 7">
    <location>
        <position position="375"/>
    </location>
</feature>
<keyword evidence="13" id="KW-1185">Reference proteome</keyword>
<feature type="domain" description="Response regulatory" evidence="10">
    <location>
        <begin position="4"/>
        <end position="121"/>
    </location>
</feature>
<dbReference type="CDD" id="cd17541">
    <property type="entry name" value="REC_CheB-like"/>
    <property type="match status" value="1"/>
</dbReference>
<feature type="domain" description="CheB-type methylesterase" evidence="11">
    <location>
        <begin position="240"/>
        <end position="433"/>
    </location>
</feature>
<evidence type="ECO:0000256" key="8">
    <source>
        <dbReference type="PROSITE-ProRule" id="PRU00169"/>
    </source>
</evidence>
<evidence type="ECO:0000256" key="9">
    <source>
        <dbReference type="SAM" id="MobiDB-lite"/>
    </source>
</evidence>
<dbReference type="PROSITE" id="PS50122">
    <property type="entry name" value="CHEB"/>
    <property type="match status" value="1"/>
</dbReference>
<evidence type="ECO:0000256" key="3">
    <source>
        <dbReference type="ARBA" id="ARBA00022553"/>
    </source>
</evidence>
<dbReference type="Gene3D" id="3.40.50.2300">
    <property type="match status" value="1"/>
</dbReference>
<feature type="active site" evidence="6 7">
    <location>
        <position position="279"/>
    </location>
</feature>
<dbReference type="InterPro" id="IPR011006">
    <property type="entry name" value="CheY-like_superfamily"/>
</dbReference>
<dbReference type="OrthoDB" id="9793421at2"/>
<dbReference type="FunFam" id="3.40.50.2300:FF:000077">
    <property type="entry name" value="Chemotaxis response regulator"/>
    <property type="match status" value="1"/>
</dbReference>
<evidence type="ECO:0000256" key="5">
    <source>
        <dbReference type="ARBA" id="ARBA00048267"/>
    </source>
</evidence>
<dbReference type="Proteomes" id="UP000327424">
    <property type="component" value="Chromosome"/>
</dbReference>
<dbReference type="GO" id="GO:0006935">
    <property type="term" value="P:chemotaxis"/>
    <property type="evidence" value="ECO:0007669"/>
    <property type="project" value="UniProtKB-UniRule"/>
</dbReference>
<dbReference type="SMART" id="SM00448">
    <property type="entry name" value="REC"/>
    <property type="match status" value="1"/>
</dbReference>
<comment type="catalytic activity">
    <reaction evidence="5 6">
        <text>[protein]-L-glutamate 5-O-methyl ester + H2O = L-glutamyl-[protein] + methanol + H(+)</text>
        <dbReference type="Rhea" id="RHEA:23236"/>
        <dbReference type="Rhea" id="RHEA-COMP:10208"/>
        <dbReference type="Rhea" id="RHEA-COMP:10311"/>
        <dbReference type="ChEBI" id="CHEBI:15377"/>
        <dbReference type="ChEBI" id="CHEBI:15378"/>
        <dbReference type="ChEBI" id="CHEBI:17790"/>
        <dbReference type="ChEBI" id="CHEBI:29973"/>
        <dbReference type="ChEBI" id="CHEBI:82795"/>
        <dbReference type="EC" id="3.1.1.61"/>
    </reaction>
</comment>
<dbReference type="PANTHER" id="PTHR42872:SF3">
    <property type="entry name" value="PROTEIN-GLUTAMATE METHYLESTERASE_PROTEIN-GLUTAMINE GLUTAMINASE 1"/>
    <property type="match status" value="1"/>
</dbReference>
<dbReference type="EC" id="3.5.1.44" evidence="6"/>
<keyword evidence="1 6" id="KW-0963">Cytoplasm</keyword>
<organism evidence="12 13">
    <name type="scientific">Moritella marina ATCC 15381</name>
    <dbReference type="NCBI Taxonomy" id="1202962"/>
    <lineage>
        <taxon>Bacteria</taxon>
        <taxon>Pseudomonadati</taxon>
        <taxon>Pseudomonadota</taxon>
        <taxon>Gammaproteobacteria</taxon>
        <taxon>Alteromonadales</taxon>
        <taxon>Moritellaceae</taxon>
        <taxon>Moritella</taxon>
    </lineage>
</organism>
<dbReference type="SUPFAM" id="SSF52738">
    <property type="entry name" value="Methylesterase CheB, C-terminal domain"/>
    <property type="match status" value="1"/>
</dbReference>
<evidence type="ECO:0000256" key="6">
    <source>
        <dbReference type="HAMAP-Rule" id="MF_00099"/>
    </source>
</evidence>
<evidence type="ECO:0000256" key="1">
    <source>
        <dbReference type="ARBA" id="ARBA00022490"/>
    </source>
</evidence>
<dbReference type="InterPro" id="IPR001789">
    <property type="entry name" value="Sig_transdc_resp-reg_receiver"/>
</dbReference>
<evidence type="ECO:0000259" key="10">
    <source>
        <dbReference type="PROSITE" id="PS50110"/>
    </source>
</evidence>
<dbReference type="Gene3D" id="3.40.50.180">
    <property type="entry name" value="Methylesterase CheB, C-terminal domain"/>
    <property type="match status" value="1"/>
</dbReference>
<dbReference type="CDD" id="cd16432">
    <property type="entry name" value="CheB_Rec"/>
    <property type="match status" value="1"/>
</dbReference>
<dbReference type="EC" id="3.1.1.61" evidence="6"/>
<name>A0A5J6WGN6_MORMI</name>
<comment type="function">
    <text evidence="6">Involved in chemotaxis. Part of a chemotaxis signal transduction system that modulates chemotaxis in response to various stimuli. Catalyzes the demethylation of specific methylglutamate residues introduced into the chemoreceptors (methyl-accepting chemotaxis proteins or MCP) by CheR. Also mediates the irreversible deamidation of specific glutamine residues to glutamic acid.</text>
</comment>
<reference evidence="12 13" key="1">
    <citation type="submission" date="2019-09" db="EMBL/GenBank/DDBJ databases">
        <title>Hybrid Assembly of the complete Genome of the Deep-Sea Bacterium Moritella marina from long Nanopore and Illumina reads.</title>
        <authorList>
            <person name="Magin S."/>
            <person name="Georgoulis A."/>
            <person name="Papadimitriou K."/>
            <person name="Iliakis G."/>
            <person name="Vorgias C.E."/>
        </authorList>
    </citation>
    <scope>NUCLEOTIDE SEQUENCE [LARGE SCALE GENOMIC DNA]</scope>
    <source>
        <strain evidence="12 13">MP-1</strain>
    </source>
</reference>
<keyword evidence="4 6" id="KW-0378">Hydrolase</keyword>
<gene>
    <name evidence="6" type="primary">cheB</name>
    <name evidence="12" type="ORF">FR932_01995</name>
</gene>
<comment type="domain">
    <text evidence="6">Contains a C-terminal catalytic domain, and an N-terminal region which modulates catalytic activity.</text>
</comment>
<accession>A0A5J6WGN6</accession>
<evidence type="ECO:0000313" key="12">
    <source>
        <dbReference type="EMBL" id="QFI36684.1"/>
    </source>
</evidence>
<comment type="subcellular location">
    <subcellularLocation>
        <location evidence="6">Cytoplasm</location>
    </subcellularLocation>
</comment>
<feature type="region of interest" description="Disordered" evidence="9">
    <location>
        <begin position="194"/>
        <end position="224"/>
    </location>
</feature>
<dbReference type="AlphaFoldDB" id="A0A5J6WGN6"/>
<dbReference type="RefSeq" id="WP_019441913.1">
    <property type="nucleotide sequence ID" value="NZ_ALOE01000023.1"/>
</dbReference>
<comment type="catalytic activity">
    <reaction evidence="6">
        <text>L-glutaminyl-[protein] + H2O = L-glutamyl-[protein] + NH4(+)</text>
        <dbReference type="Rhea" id="RHEA:16441"/>
        <dbReference type="Rhea" id="RHEA-COMP:10207"/>
        <dbReference type="Rhea" id="RHEA-COMP:10208"/>
        <dbReference type="ChEBI" id="CHEBI:15377"/>
        <dbReference type="ChEBI" id="CHEBI:28938"/>
        <dbReference type="ChEBI" id="CHEBI:29973"/>
        <dbReference type="ChEBI" id="CHEBI:30011"/>
        <dbReference type="EC" id="3.5.1.44"/>
    </reaction>
</comment>
<keyword evidence="2 6" id="KW-0145">Chemotaxis</keyword>
<dbReference type="GO" id="GO:0005737">
    <property type="term" value="C:cytoplasm"/>
    <property type="evidence" value="ECO:0007669"/>
    <property type="project" value="UniProtKB-SubCell"/>
</dbReference>
<protein>
    <recommendedName>
        <fullName evidence="6">Protein-glutamate methylesterase/protein-glutamine glutaminase</fullName>
        <ecNumber evidence="6">3.1.1.61</ecNumber>
        <ecNumber evidence="6">3.5.1.44</ecNumber>
    </recommendedName>
</protein>
<dbReference type="GO" id="GO:0050568">
    <property type="term" value="F:protein-glutamine glutaminase activity"/>
    <property type="evidence" value="ECO:0007669"/>
    <property type="project" value="UniProtKB-UniRule"/>
</dbReference>
<dbReference type="InterPro" id="IPR008248">
    <property type="entry name" value="CheB-like"/>
</dbReference>
<dbReference type="GO" id="GO:0000156">
    <property type="term" value="F:phosphorelay response regulator activity"/>
    <property type="evidence" value="ECO:0007669"/>
    <property type="project" value="InterPro"/>
</dbReference>